<dbReference type="SUPFAM" id="SSF88946">
    <property type="entry name" value="Sigma2 domain of RNA polymerase sigma factors"/>
    <property type="match status" value="1"/>
</dbReference>
<evidence type="ECO:0000313" key="8">
    <source>
        <dbReference type="EMBL" id="MFF3667908.1"/>
    </source>
</evidence>
<name>A0ABW6SSQ2_9ACTN</name>
<dbReference type="Pfam" id="PF04542">
    <property type="entry name" value="Sigma70_r2"/>
    <property type="match status" value="1"/>
</dbReference>
<evidence type="ECO:0000256" key="4">
    <source>
        <dbReference type="ARBA" id="ARBA00023125"/>
    </source>
</evidence>
<feature type="domain" description="RNA polymerase sigma factor 70 region 4 type 2" evidence="7">
    <location>
        <begin position="120"/>
        <end position="171"/>
    </location>
</feature>
<protein>
    <submittedName>
        <fullName evidence="8">RNA polymerase sigma factor</fullName>
    </submittedName>
</protein>
<comment type="caution">
    <text evidence="8">The sequence shown here is derived from an EMBL/GenBank/DDBJ whole genome shotgun (WGS) entry which is preliminary data.</text>
</comment>
<dbReference type="InterPro" id="IPR013249">
    <property type="entry name" value="RNA_pol_sigma70_r4_t2"/>
</dbReference>
<keyword evidence="3" id="KW-0731">Sigma factor</keyword>
<dbReference type="SUPFAM" id="SSF88659">
    <property type="entry name" value="Sigma3 and sigma4 domains of RNA polymerase sigma factors"/>
    <property type="match status" value="1"/>
</dbReference>
<dbReference type="RefSeq" id="WP_387413170.1">
    <property type="nucleotide sequence ID" value="NZ_JBIASD010000012.1"/>
</dbReference>
<evidence type="ECO:0000259" key="7">
    <source>
        <dbReference type="Pfam" id="PF08281"/>
    </source>
</evidence>
<dbReference type="EMBL" id="JBIASD010000012">
    <property type="protein sequence ID" value="MFF3667908.1"/>
    <property type="molecule type" value="Genomic_DNA"/>
</dbReference>
<dbReference type="InterPro" id="IPR039425">
    <property type="entry name" value="RNA_pol_sigma-70-like"/>
</dbReference>
<organism evidence="8 9">
    <name type="scientific">Microtetraspora malaysiensis</name>
    <dbReference type="NCBI Taxonomy" id="161358"/>
    <lineage>
        <taxon>Bacteria</taxon>
        <taxon>Bacillati</taxon>
        <taxon>Actinomycetota</taxon>
        <taxon>Actinomycetes</taxon>
        <taxon>Streptosporangiales</taxon>
        <taxon>Streptosporangiaceae</taxon>
        <taxon>Microtetraspora</taxon>
    </lineage>
</organism>
<dbReference type="Proteomes" id="UP001602013">
    <property type="component" value="Unassembled WGS sequence"/>
</dbReference>
<dbReference type="PANTHER" id="PTHR43133">
    <property type="entry name" value="RNA POLYMERASE ECF-TYPE SIGMA FACTO"/>
    <property type="match status" value="1"/>
</dbReference>
<dbReference type="InterPro" id="IPR036388">
    <property type="entry name" value="WH-like_DNA-bd_sf"/>
</dbReference>
<dbReference type="Gene3D" id="1.10.10.10">
    <property type="entry name" value="Winged helix-like DNA-binding domain superfamily/Winged helix DNA-binding domain"/>
    <property type="match status" value="1"/>
</dbReference>
<dbReference type="PANTHER" id="PTHR43133:SF8">
    <property type="entry name" value="RNA POLYMERASE SIGMA FACTOR HI_1459-RELATED"/>
    <property type="match status" value="1"/>
</dbReference>
<comment type="similarity">
    <text evidence="1">Belongs to the sigma-70 factor family. ECF subfamily.</text>
</comment>
<dbReference type="Pfam" id="PF08281">
    <property type="entry name" value="Sigma70_r4_2"/>
    <property type="match status" value="1"/>
</dbReference>
<feature type="domain" description="RNA polymerase sigma-70 region 2" evidence="6">
    <location>
        <begin position="21"/>
        <end position="86"/>
    </location>
</feature>
<evidence type="ECO:0000259" key="6">
    <source>
        <dbReference type="Pfam" id="PF04542"/>
    </source>
</evidence>
<keyword evidence="5" id="KW-0804">Transcription</keyword>
<evidence type="ECO:0000256" key="2">
    <source>
        <dbReference type="ARBA" id="ARBA00023015"/>
    </source>
</evidence>
<evidence type="ECO:0000256" key="5">
    <source>
        <dbReference type="ARBA" id="ARBA00023163"/>
    </source>
</evidence>
<keyword evidence="9" id="KW-1185">Reference proteome</keyword>
<proteinExistence type="inferred from homology"/>
<keyword evidence="2" id="KW-0805">Transcription regulation</keyword>
<dbReference type="InterPro" id="IPR007627">
    <property type="entry name" value="RNA_pol_sigma70_r2"/>
</dbReference>
<reference evidence="8 9" key="1">
    <citation type="submission" date="2024-10" db="EMBL/GenBank/DDBJ databases">
        <title>The Natural Products Discovery Center: Release of the First 8490 Sequenced Strains for Exploring Actinobacteria Biosynthetic Diversity.</title>
        <authorList>
            <person name="Kalkreuter E."/>
            <person name="Kautsar S.A."/>
            <person name="Yang D."/>
            <person name="Bader C.D."/>
            <person name="Teijaro C.N."/>
            <person name="Fluegel L."/>
            <person name="Davis C.M."/>
            <person name="Simpson J.R."/>
            <person name="Lauterbach L."/>
            <person name="Steele A.D."/>
            <person name="Gui C."/>
            <person name="Meng S."/>
            <person name="Li G."/>
            <person name="Viehrig K."/>
            <person name="Ye F."/>
            <person name="Su P."/>
            <person name="Kiefer A.F."/>
            <person name="Nichols A."/>
            <person name="Cepeda A.J."/>
            <person name="Yan W."/>
            <person name="Fan B."/>
            <person name="Jiang Y."/>
            <person name="Adhikari A."/>
            <person name="Zheng C.-J."/>
            <person name="Schuster L."/>
            <person name="Cowan T.M."/>
            <person name="Smanski M.J."/>
            <person name="Chevrette M.G."/>
            <person name="De Carvalho L.P.S."/>
            <person name="Shen B."/>
        </authorList>
    </citation>
    <scope>NUCLEOTIDE SEQUENCE [LARGE SCALE GENOMIC DNA]</scope>
    <source>
        <strain evidence="8 9">NPDC002173</strain>
    </source>
</reference>
<dbReference type="InterPro" id="IPR013324">
    <property type="entry name" value="RNA_pol_sigma_r3/r4-like"/>
</dbReference>
<evidence type="ECO:0000256" key="3">
    <source>
        <dbReference type="ARBA" id="ARBA00023082"/>
    </source>
</evidence>
<evidence type="ECO:0000256" key="1">
    <source>
        <dbReference type="ARBA" id="ARBA00010641"/>
    </source>
</evidence>
<evidence type="ECO:0000313" key="9">
    <source>
        <dbReference type="Proteomes" id="UP001602013"/>
    </source>
</evidence>
<accession>A0ABW6SSQ2</accession>
<dbReference type="CDD" id="cd06171">
    <property type="entry name" value="Sigma70_r4"/>
    <property type="match status" value="1"/>
</dbReference>
<dbReference type="Gene3D" id="1.10.1740.10">
    <property type="match status" value="1"/>
</dbReference>
<dbReference type="InterPro" id="IPR013325">
    <property type="entry name" value="RNA_pol_sigma_r2"/>
</dbReference>
<dbReference type="NCBIfam" id="TIGR02937">
    <property type="entry name" value="sigma70-ECF"/>
    <property type="match status" value="1"/>
</dbReference>
<dbReference type="InterPro" id="IPR014284">
    <property type="entry name" value="RNA_pol_sigma-70_dom"/>
</dbReference>
<sequence>MAVVPVEHPPDQRLDDFSTVFDAYFDEIHGYVARRLGPAPAEDVVAETFLVAFRKRARYNPAKATMRSWLYGIATNLVHKHRRAEVRALRAMIRHGLPPTSPGHEERVTAQVSAESLRSELAEAIARLSQGQRDVLLLTALAGLSHEEIAAALGISYGTVGSRLNRARSKIRTALGGVNPMEADHG</sequence>
<gene>
    <name evidence="8" type="ORF">ACFYXI_20145</name>
</gene>
<keyword evidence="4" id="KW-0238">DNA-binding</keyword>